<evidence type="ECO:0000256" key="4">
    <source>
        <dbReference type="ARBA" id="ARBA00007171"/>
    </source>
</evidence>
<comment type="catalytic activity">
    <reaction evidence="13">
        <text>Preferential cleavage: (Ac)2-L-Lys-D-Ala-|-D-Ala. Also transpeptidation of peptidyl-alanyl moieties that are N-acyl substituents of D-alanine.</text>
        <dbReference type="EC" id="3.4.16.4"/>
    </reaction>
</comment>
<dbReference type="RefSeq" id="WP_161920726.1">
    <property type="nucleotide sequence ID" value="NZ_JAACYS010000037.1"/>
</dbReference>
<evidence type="ECO:0000256" key="1">
    <source>
        <dbReference type="ARBA" id="ARBA00004167"/>
    </source>
</evidence>
<keyword evidence="7 15" id="KW-0812">Transmembrane</keyword>
<feature type="transmembrane region" description="Helical" evidence="15">
    <location>
        <begin position="21"/>
        <end position="43"/>
    </location>
</feature>
<evidence type="ECO:0000256" key="11">
    <source>
        <dbReference type="ARBA" id="ARBA00023136"/>
    </source>
</evidence>
<comment type="pathway">
    <text evidence="3">Cell wall biogenesis; peptidoglycan biosynthesis.</text>
</comment>
<dbReference type="PANTHER" id="PTHR30627">
    <property type="entry name" value="PEPTIDOGLYCAN D,D-TRANSPEPTIDASE"/>
    <property type="match status" value="1"/>
</dbReference>
<keyword evidence="8" id="KW-0133">Cell shape</keyword>
<dbReference type="InterPro" id="IPR036138">
    <property type="entry name" value="PBP_dimer_sf"/>
</dbReference>
<organism evidence="18 19">
    <name type="scientific">Pallidibacillus pasinlerensis</name>
    <dbReference type="NCBI Taxonomy" id="2703818"/>
    <lineage>
        <taxon>Bacteria</taxon>
        <taxon>Bacillati</taxon>
        <taxon>Bacillota</taxon>
        <taxon>Bacilli</taxon>
        <taxon>Bacillales</taxon>
        <taxon>Bacillaceae</taxon>
        <taxon>Pallidibacillus</taxon>
    </lineage>
</organism>
<name>A0ABX0A381_9BACI</name>
<feature type="domain" description="Penicillin-binding protein transpeptidase" evidence="16">
    <location>
        <begin position="341"/>
        <end position="656"/>
    </location>
</feature>
<evidence type="ECO:0000256" key="2">
    <source>
        <dbReference type="ARBA" id="ARBA00004236"/>
    </source>
</evidence>
<dbReference type="InterPro" id="IPR001460">
    <property type="entry name" value="PCN-bd_Tpept"/>
</dbReference>
<evidence type="ECO:0000256" key="14">
    <source>
        <dbReference type="SAM" id="MobiDB-lite"/>
    </source>
</evidence>
<keyword evidence="6" id="KW-1003">Cell membrane</keyword>
<evidence type="ECO:0000256" key="6">
    <source>
        <dbReference type="ARBA" id="ARBA00022475"/>
    </source>
</evidence>
<feature type="domain" description="Penicillin-binding protein dimerisation" evidence="17">
    <location>
        <begin position="64"/>
        <end position="293"/>
    </location>
</feature>
<dbReference type="SUPFAM" id="SSF56519">
    <property type="entry name" value="Penicillin binding protein dimerisation domain"/>
    <property type="match status" value="1"/>
</dbReference>
<keyword evidence="11 15" id="KW-0472">Membrane</keyword>
<dbReference type="InterPro" id="IPR050515">
    <property type="entry name" value="Beta-lactam/transpept"/>
</dbReference>
<dbReference type="Gene3D" id="3.40.710.10">
    <property type="entry name" value="DD-peptidase/beta-lactamase superfamily"/>
    <property type="match status" value="1"/>
</dbReference>
<evidence type="ECO:0000256" key="13">
    <source>
        <dbReference type="ARBA" id="ARBA00034000"/>
    </source>
</evidence>
<dbReference type="EMBL" id="JAACYS010000037">
    <property type="protein sequence ID" value="NCU17896.1"/>
    <property type="molecule type" value="Genomic_DNA"/>
</dbReference>
<dbReference type="SUPFAM" id="SSF56601">
    <property type="entry name" value="beta-lactamase/transpeptidase-like"/>
    <property type="match status" value="1"/>
</dbReference>
<comment type="subcellular location">
    <subcellularLocation>
        <location evidence="2">Cell membrane</location>
    </subcellularLocation>
    <subcellularLocation>
        <location evidence="1">Membrane</location>
        <topology evidence="1">Single-pass membrane protein</topology>
    </subcellularLocation>
</comment>
<reference evidence="18 19" key="1">
    <citation type="submission" date="2020-01" db="EMBL/GenBank/DDBJ databases">
        <title>A novel Bacillus sp. from Pasinler.</title>
        <authorList>
            <person name="Adiguzel A."/>
            <person name="Ay H."/>
            <person name="Baltaci M.O."/>
        </authorList>
    </citation>
    <scope>NUCLEOTIDE SEQUENCE [LARGE SCALE GENOMIC DNA]</scope>
    <source>
        <strain evidence="18 19">P1</strain>
    </source>
</reference>
<dbReference type="Proteomes" id="UP000743899">
    <property type="component" value="Unassembled WGS sequence"/>
</dbReference>
<comment type="caution">
    <text evidence="18">The sequence shown here is derived from an EMBL/GenBank/DDBJ whole genome shotgun (WGS) entry which is preliminary data.</text>
</comment>
<evidence type="ECO:0000256" key="3">
    <source>
        <dbReference type="ARBA" id="ARBA00004752"/>
    </source>
</evidence>
<evidence type="ECO:0000259" key="16">
    <source>
        <dbReference type="Pfam" id="PF00905"/>
    </source>
</evidence>
<keyword evidence="9" id="KW-0573">Peptidoglycan synthesis</keyword>
<dbReference type="Pfam" id="PF03717">
    <property type="entry name" value="PBP_dimer"/>
    <property type="match status" value="1"/>
</dbReference>
<keyword evidence="12" id="KW-0961">Cell wall biogenesis/degradation</keyword>
<dbReference type="Pfam" id="PF00905">
    <property type="entry name" value="Transpeptidase"/>
    <property type="match status" value="1"/>
</dbReference>
<evidence type="ECO:0000313" key="19">
    <source>
        <dbReference type="Proteomes" id="UP000743899"/>
    </source>
</evidence>
<evidence type="ECO:0000256" key="5">
    <source>
        <dbReference type="ARBA" id="ARBA00012448"/>
    </source>
</evidence>
<evidence type="ECO:0000256" key="9">
    <source>
        <dbReference type="ARBA" id="ARBA00022984"/>
    </source>
</evidence>
<evidence type="ECO:0000256" key="8">
    <source>
        <dbReference type="ARBA" id="ARBA00022960"/>
    </source>
</evidence>
<dbReference type="Gene3D" id="3.90.1310.10">
    <property type="entry name" value="Penicillin-binding protein 2a (Domain 2)"/>
    <property type="match status" value="1"/>
</dbReference>
<accession>A0ABX0A381</accession>
<evidence type="ECO:0000256" key="10">
    <source>
        <dbReference type="ARBA" id="ARBA00022989"/>
    </source>
</evidence>
<feature type="compositionally biased region" description="Basic and acidic residues" evidence="14">
    <location>
        <begin position="715"/>
        <end position="725"/>
    </location>
</feature>
<gene>
    <name evidence="18" type="ORF">GW534_09145</name>
</gene>
<dbReference type="PANTHER" id="PTHR30627:SF2">
    <property type="entry name" value="PEPTIDOGLYCAN D,D-TRANSPEPTIDASE MRDA"/>
    <property type="match status" value="1"/>
</dbReference>
<feature type="compositionally biased region" description="Acidic residues" evidence="14">
    <location>
        <begin position="693"/>
        <end position="702"/>
    </location>
</feature>
<evidence type="ECO:0000259" key="17">
    <source>
        <dbReference type="Pfam" id="PF03717"/>
    </source>
</evidence>
<dbReference type="EC" id="3.4.16.4" evidence="5"/>
<keyword evidence="19" id="KW-1185">Reference proteome</keyword>
<comment type="similarity">
    <text evidence="4">Belongs to the transpeptidase family.</text>
</comment>
<feature type="region of interest" description="Disordered" evidence="14">
    <location>
        <begin position="679"/>
        <end position="725"/>
    </location>
</feature>
<dbReference type="InterPro" id="IPR012338">
    <property type="entry name" value="Beta-lactam/transpept-like"/>
</dbReference>
<evidence type="ECO:0000256" key="12">
    <source>
        <dbReference type="ARBA" id="ARBA00023316"/>
    </source>
</evidence>
<evidence type="ECO:0000256" key="15">
    <source>
        <dbReference type="SAM" id="Phobius"/>
    </source>
</evidence>
<dbReference type="InterPro" id="IPR005311">
    <property type="entry name" value="PBP_dimer"/>
</dbReference>
<proteinExistence type="inferred from homology"/>
<dbReference type="Gene3D" id="1.10.10.1230">
    <property type="entry name" value="Penicillin-binding protein, N-terminal non-catalytic domain, head sub-domain"/>
    <property type="match status" value="1"/>
</dbReference>
<protein>
    <recommendedName>
        <fullName evidence="5">serine-type D-Ala-D-Ala carboxypeptidase</fullName>
        <ecNumber evidence="5">3.4.16.4</ecNumber>
    </recommendedName>
</protein>
<sequence>MKNKKIDNKKKKSHLPTRLNLLFFVVFLLFSGLVLRLGVVQIVQGKEFKRQVEMTDVESVNFSVPRGEMYDNDYTKIVYNVPQKAITYTPPKHPQPKDLLKVAKDLAPYIQMPEEDIKKVRERDLKDIWLLENDNGDELVTKEEKEKYKDKEIYQLKLDRVTEEHTKTIDKNVAAIYGKIYNATALTPTIIKNEGVTDMEYAMISENLGDLPGVDVTTDWQRAYTYDDTFKGILGSVKPGLPEEKVDYYKAKGYSLNDRVGYTYLESYLEDILQGTKTKVRTVTNKQGEVVEQEIVSEGKSGKDVVLTIDMEFQAKVEQIIKEEILNAIPYPNNNYLNKAFAVVLNPKTGEVLSMAGKQYDEKERTWSDFASGTFTAAFEPGSVVKGATVLMGYQDGAIYPGTVLRDEVMFLPGGNTIRSAGRSMGPINDIKALERSSNVYMAKIVYAMAGDTYVPRKSMNWNYLNLVEKMRSYYAQFGLGTTTGIGFDNEAIGVQNDPDNPGKLLYFSFGQFDTYTTLQLAQYVATIANDGYRMKPMLVKEIREPNPEDDELGPIIEEFSPTVLNRVDVKKDWLERVQRGFYQVVNGSQGTARNYFKNVPVTVAGKTGTAESYVWDEKLRKGVKTYNINFVGYAPYDDPEIAFAIVVPNVYNSGGPSLPYNISARIGERVVEAYYETKEEKQNQNNDANGEGQEETEDNENNDANGDTVTDNNEATRQEVEDGE</sequence>
<evidence type="ECO:0000313" key="18">
    <source>
        <dbReference type="EMBL" id="NCU17896.1"/>
    </source>
</evidence>
<evidence type="ECO:0000256" key="7">
    <source>
        <dbReference type="ARBA" id="ARBA00022692"/>
    </source>
</evidence>
<keyword evidence="10 15" id="KW-1133">Transmembrane helix</keyword>